<evidence type="ECO:0000313" key="3">
    <source>
        <dbReference type="EMBL" id="ONK71115.1"/>
    </source>
</evidence>
<feature type="region of interest" description="Disordered" evidence="1">
    <location>
        <begin position="34"/>
        <end position="64"/>
    </location>
</feature>
<accession>A0A5P1EYE2</accession>
<reference evidence="4" key="1">
    <citation type="journal article" date="2017" name="Nat. Commun.">
        <title>The asparagus genome sheds light on the origin and evolution of a young Y chromosome.</title>
        <authorList>
            <person name="Harkess A."/>
            <person name="Zhou J."/>
            <person name="Xu C."/>
            <person name="Bowers J.E."/>
            <person name="Van der Hulst R."/>
            <person name="Ayyampalayam S."/>
            <person name="Mercati F."/>
            <person name="Riccardi P."/>
            <person name="McKain M.R."/>
            <person name="Kakrana A."/>
            <person name="Tang H."/>
            <person name="Ray J."/>
            <person name="Groenendijk J."/>
            <person name="Arikit S."/>
            <person name="Mathioni S.M."/>
            <person name="Nakano M."/>
            <person name="Shan H."/>
            <person name="Telgmann-Rauber A."/>
            <person name="Kanno A."/>
            <person name="Yue Z."/>
            <person name="Chen H."/>
            <person name="Li W."/>
            <person name="Chen Y."/>
            <person name="Xu X."/>
            <person name="Zhang Y."/>
            <person name="Luo S."/>
            <person name="Chen H."/>
            <person name="Gao J."/>
            <person name="Mao Z."/>
            <person name="Pires J.C."/>
            <person name="Luo M."/>
            <person name="Kudrna D."/>
            <person name="Wing R.A."/>
            <person name="Meyers B.C."/>
            <person name="Yi K."/>
            <person name="Kong H."/>
            <person name="Lavrijsen P."/>
            <person name="Sunseri F."/>
            <person name="Falavigna A."/>
            <person name="Ye Y."/>
            <person name="Leebens-Mack J.H."/>
            <person name="Chen G."/>
        </authorList>
    </citation>
    <scope>NUCLEOTIDE SEQUENCE [LARGE SCALE GENOMIC DNA]</scope>
    <source>
        <strain evidence="4">cv. DH0086</strain>
    </source>
</reference>
<dbReference type="AlphaFoldDB" id="A0A5P1EYE2"/>
<protein>
    <submittedName>
        <fullName evidence="3">Uncharacterized protein</fullName>
    </submittedName>
</protein>
<evidence type="ECO:0000313" key="4">
    <source>
        <dbReference type="Proteomes" id="UP000243459"/>
    </source>
</evidence>
<name>A0A5P1EYE2_ASPOF</name>
<proteinExistence type="predicted"/>
<feature type="compositionally biased region" description="Low complexity" evidence="1">
    <location>
        <begin position="35"/>
        <end position="51"/>
    </location>
</feature>
<keyword evidence="2" id="KW-0732">Signal</keyword>
<dbReference type="Proteomes" id="UP000243459">
    <property type="component" value="Chromosome 4"/>
</dbReference>
<evidence type="ECO:0000256" key="2">
    <source>
        <dbReference type="SAM" id="SignalP"/>
    </source>
</evidence>
<evidence type="ECO:0000256" key="1">
    <source>
        <dbReference type="SAM" id="MobiDB-lite"/>
    </source>
</evidence>
<feature type="signal peptide" evidence="2">
    <location>
        <begin position="1"/>
        <end position="26"/>
    </location>
</feature>
<feature type="chain" id="PRO_5024334546" evidence="2">
    <location>
        <begin position="27"/>
        <end position="136"/>
    </location>
</feature>
<gene>
    <name evidence="3" type="ORF">A4U43_C04F4870</name>
</gene>
<sequence length="136" mass="15062">MPLLQPGLLPKAPLLLLLLLLRLGLPATPQHDCPRQAAAASQVQRQQRASSFPSDLTPPSVQRGLESQLTPPLVFAIGRPPALSIFPLLLPRRLPLPLAICLLLLRPCRRQKIRSCGPPPKRRRRVNASYGLLRCR</sequence>
<dbReference type="Gramene" id="ONK71115">
    <property type="protein sequence ID" value="ONK71115"/>
    <property type="gene ID" value="A4U43_C04F4870"/>
</dbReference>
<organism evidence="3 4">
    <name type="scientific">Asparagus officinalis</name>
    <name type="common">Garden asparagus</name>
    <dbReference type="NCBI Taxonomy" id="4686"/>
    <lineage>
        <taxon>Eukaryota</taxon>
        <taxon>Viridiplantae</taxon>
        <taxon>Streptophyta</taxon>
        <taxon>Embryophyta</taxon>
        <taxon>Tracheophyta</taxon>
        <taxon>Spermatophyta</taxon>
        <taxon>Magnoliopsida</taxon>
        <taxon>Liliopsida</taxon>
        <taxon>Asparagales</taxon>
        <taxon>Asparagaceae</taxon>
        <taxon>Asparagoideae</taxon>
        <taxon>Asparagus</taxon>
    </lineage>
</organism>
<feature type="compositionally biased region" description="Polar residues" evidence="1">
    <location>
        <begin position="52"/>
        <end position="64"/>
    </location>
</feature>
<keyword evidence="4" id="KW-1185">Reference proteome</keyword>
<dbReference type="EMBL" id="CM007384">
    <property type="protein sequence ID" value="ONK71115.1"/>
    <property type="molecule type" value="Genomic_DNA"/>
</dbReference>